<organism evidence="4 5">
    <name type="scientific">Microbotryum silenes-dioicae</name>
    <dbReference type="NCBI Taxonomy" id="796604"/>
    <lineage>
        <taxon>Eukaryota</taxon>
        <taxon>Fungi</taxon>
        <taxon>Dikarya</taxon>
        <taxon>Basidiomycota</taxon>
        <taxon>Pucciniomycotina</taxon>
        <taxon>Microbotryomycetes</taxon>
        <taxon>Microbotryales</taxon>
        <taxon>Microbotryaceae</taxon>
        <taxon>Microbotryum</taxon>
    </lineage>
</organism>
<keyword evidence="5" id="KW-1185">Reference proteome</keyword>
<evidence type="ECO:0000313" key="4">
    <source>
        <dbReference type="EMBL" id="SGY69074.1"/>
    </source>
</evidence>
<dbReference type="PANTHER" id="PTHR43333:SF1">
    <property type="entry name" value="D-ISOMER SPECIFIC 2-HYDROXYACID DEHYDROGENASE NAD-BINDING DOMAIN-CONTAINING PROTEIN"/>
    <property type="match status" value="1"/>
</dbReference>
<gene>
    <name evidence="4" type="primary">BQ5605_C004g02951</name>
    <name evidence="4" type="ORF">BQ5605_C004G02951</name>
</gene>
<name>A0A2X0P4T7_9BASI</name>
<reference evidence="4 5" key="1">
    <citation type="submission" date="2016-11" db="EMBL/GenBank/DDBJ databases">
        <authorList>
            <person name="Jaros S."/>
            <person name="Januszkiewicz K."/>
            <person name="Wedrychowicz H."/>
        </authorList>
    </citation>
    <scope>NUCLEOTIDE SEQUENCE [LARGE SCALE GENOMIC DNA]</scope>
</reference>
<dbReference type="PANTHER" id="PTHR43333">
    <property type="entry name" value="2-HACID_DH_C DOMAIN-CONTAINING PROTEIN"/>
    <property type="match status" value="1"/>
</dbReference>
<evidence type="ECO:0000256" key="1">
    <source>
        <dbReference type="ARBA" id="ARBA00023002"/>
    </source>
</evidence>
<dbReference type="GO" id="GO:0051287">
    <property type="term" value="F:NAD binding"/>
    <property type="evidence" value="ECO:0007669"/>
    <property type="project" value="InterPro"/>
</dbReference>
<dbReference type="STRING" id="796604.A0A2X0P4T7"/>
<dbReference type="Proteomes" id="UP000249464">
    <property type="component" value="Unassembled WGS sequence"/>
</dbReference>
<sequence length="453" mass="48794">MLARRATCSIVSSWPSFLIRSTVVPAASRSLGRPCSPPLQFGLRPSPPHSFAAMATSSASSASTSNQATQTPQINSLLVLYPLEPRNLVDKLRANISEVHFYPQRSAVDYNSTAGPAPVPSAEILANIDAILCFHLYPDLFNGDFLTMTPKLKLIQTVGSGTTQITDSPFHKSVPEEHPLILANTAGIHATTIGEHALMITLMILHKILNVDRVIRKEKRWVGPNELGGSGPDAQLFFTELRGKTFAILGYGHIARETARLASAFGANIIVATRSGVQAPIKGFHLPNTGDPTGSIPSEWYTTTSRSSLHSLLNRADIVLNLLPSSADTRGIMGRTEFEQMKDDAIYLNLGRGDTNDQDALAEALKGSLEAEDEPMGQTGSLRIAGASIDVSNPEPLPDGHVFLGGLDNMILTPHSCWMSKLNFVRAVEVFLTNAERMNQGLGAINALRGKGE</sequence>
<dbReference type="Pfam" id="PF02826">
    <property type="entry name" value="2-Hacid_dh_C"/>
    <property type="match status" value="1"/>
</dbReference>
<proteinExistence type="predicted"/>
<evidence type="ECO:0000313" key="5">
    <source>
        <dbReference type="Proteomes" id="UP000249464"/>
    </source>
</evidence>
<dbReference type="EMBL" id="FQNC01000046">
    <property type="protein sequence ID" value="SGY69074.1"/>
    <property type="molecule type" value="Genomic_DNA"/>
</dbReference>
<feature type="domain" description="D-isomer specific 2-hydroxyacid dehydrogenase NAD-binding" evidence="3">
    <location>
        <begin position="201"/>
        <end position="416"/>
    </location>
</feature>
<dbReference type="GO" id="GO:0016491">
    <property type="term" value="F:oxidoreductase activity"/>
    <property type="evidence" value="ECO:0007669"/>
    <property type="project" value="UniProtKB-KW"/>
</dbReference>
<keyword evidence="1" id="KW-0560">Oxidoreductase</keyword>
<dbReference type="SUPFAM" id="SSF52283">
    <property type="entry name" value="Formate/glycerate dehydrogenase catalytic domain-like"/>
    <property type="match status" value="1"/>
</dbReference>
<evidence type="ECO:0000256" key="2">
    <source>
        <dbReference type="ARBA" id="ARBA00023027"/>
    </source>
</evidence>
<dbReference type="AlphaFoldDB" id="A0A2X0P4T7"/>
<dbReference type="InterPro" id="IPR006140">
    <property type="entry name" value="D-isomer_DH_NAD-bd"/>
</dbReference>
<keyword evidence="2" id="KW-0520">NAD</keyword>
<dbReference type="InterPro" id="IPR036291">
    <property type="entry name" value="NAD(P)-bd_dom_sf"/>
</dbReference>
<accession>A0A2X0P4T7</accession>
<dbReference type="Gene3D" id="3.40.50.720">
    <property type="entry name" value="NAD(P)-binding Rossmann-like Domain"/>
    <property type="match status" value="2"/>
</dbReference>
<dbReference type="SUPFAM" id="SSF51735">
    <property type="entry name" value="NAD(P)-binding Rossmann-fold domains"/>
    <property type="match status" value="1"/>
</dbReference>
<evidence type="ECO:0000259" key="3">
    <source>
        <dbReference type="Pfam" id="PF02826"/>
    </source>
</evidence>
<protein>
    <submittedName>
        <fullName evidence="4">BQ5605_C004g02951 protein</fullName>
    </submittedName>
</protein>